<sequence>MKTKLLAPICAALAAFAVVPAANVQAAEGQTVQQMRQAIPLSLSRVAKVIGQPGVYLFDCNPEDIYEQSHLKGAIKTNVEGWEKLLPKDKKNTFLIFYCINRLCNVSFEISQVAIEMGYENVYLMPDGIQGWVQHGYEFEGTGRQDPGLEAARQRREAQQ</sequence>
<dbReference type="InterPro" id="IPR036873">
    <property type="entry name" value="Rhodanese-like_dom_sf"/>
</dbReference>
<evidence type="ECO:0000313" key="4">
    <source>
        <dbReference type="Proteomes" id="UP000715095"/>
    </source>
</evidence>
<dbReference type="PROSITE" id="PS50206">
    <property type="entry name" value="RHODANESE_3"/>
    <property type="match status" value="1"/>
</dbReference>
<organism evidence="3 4">
    <name type="scientific">Sutterella massiliensis</name>
    <dbReference type="NCBI Taxonomy" id="1816689"/>
    <lineage>
        <taxon>Bacteria</taxon>
        <taxon>Pseudomonadati</taxon>
        <taxon>Pseudomonadota</taxon>
        <taxon>Betaproteobacteria</taxon>
        <taxon>Burkholderiales</taxon>
        <taxon>Sutterellaceae</taxon>
        <taxon>Sutterella</taxon>
    </lineage>
</organism>
<feature type="signal peptide" evidence="1">
    <location>
        <begin position="1"/>
        <end position="26"/>
    </location>
</feature>
<dbReference type="CDD" id="cd00158">
    <property type="entry name" value="RHOD"/>
    <property type="match status" value="1"/>
</dbReference>
<protein>
    <submittedName>
        <fullName evidence="3">Rhodanese-like domain-containing protein</fullName>
    </submittedName>
</protein>
<name>A0ABS2DQG3_9BURK</name>
<evidence type="ECO:0000313" key="3">
    <source>
        <dbReference type="EMBL" id="MBM6703581.1"/>
    </source>
</evidence>
<proteinExistence type="predicted"/>
<dbReference type="Gene3D" id="3.40.250.10">
    <property type="entry name" value="Rhodanese-like domain"/>
    <property type="match status" value="1"/>
</dbReference>
<dbReference type="Proteomes" id="UP000715095">
    <property type="component" value="Unassembled WGS sequence"/>
</dbReference>
<feature type="domain" description="Rhodanese" evidence="2">
    <location>
        <begin position="51"/>
        <end position="141"/>
    </location>
</feature>
<evidence type="ECO:0000256" key="1">
    <source>
        <dbReference type="SAM" id="SignalP"/>
    </source>
</evidence>
<gene>
    <name evidence="3" type="ORF">H6A60_03645</name>
</gene>
<dbReference type="InterPro" id="IPR001763">
    <property type="entry name" value="Rhodanese-like_dom"/>
</dbReference>
<dbReference type="SMART" id="SM00450">
    <property type="entry name" value="RHOD"/>
    <property type="match status" value="1"/>
</dbReference>
<dbReference type="EMBL" id="JACJJC010000004">
    <property type="protein sequence ID" value="MBM6703581.1"/>
    <property type="molecule type" value="Genomic_DNA"/>
</dbReference>
<feature type="chain" id="PRO_5047407542" evidence="1">
    <location>
        <begin position="27"/>
        <end position="160"/>
    </location>
</feature>
<accession>A0ABS2DQG3</accession>
<keyword evidence="4" id="KW-1185">Reference proteome</keyword>
<dbReference type="Pfam" id="PF00581">
    <property type="entry name" value="Rhodanese"/>
    <property type="match status" value="1"/>
</dbReference>
<evidence type="ECO:0000259" key="2">
    <source>
        <dbReference type="PROSITE" id="PS50206"/>
    </source>
</evidence>
<dbReference type="RefSeq" id="WP_205102055.1">
    <property type="nucleotide sequence ID" value="NZ_JACJJC010000004.1"/>
</dbReference>
<comment type="caution">
    <text evidence="3">The sequence shown here is derived from an EMBL/GenBank/DDBJ whole genome shotgun (WGS) entry which is preliminary data.</text>
</comment>
<keyword evidence="1" id="KW-0732">Signal</keyword>
<reference evidence="3 4" key="1">
    <citation type="journal article" date="2021" name="Sci. Rep.">
        <title>The distribution of antibiotic resistance genes in chicken gut microbiota commensals.</title>
        <authorList>
            <person name="Juricova H."/>
            <person name="Matiasovicova J."/>
            <person name="Kubasova T."/>
            <person name="Cejkova D."/>
            <person name="Rychlik I."/>
        </authorList>
    </citation>
    <scope>NUCLEOTIDE SEQUENCE [LARGE SCALE GENOMIC DNA]</scope>
    <source>
        <strain evidence="3 4">An829</strain>
    </source>
</reference>
<dbReference type="SUPFAM" id="SSF52821">
    <property type="entry name" value="Rhodanese/Cell cycle control phosphatase"/>
    <property type="match status" value="1"/>
</dbReference>